<evidence type="ECO:0000256" key="3">
    <source>
        <dbReference type="ARBA" id="ARBA00023015"/>
    </source>
</evidence>
<dbReference type="PANTHER" id="PTHR48000">
    <property type="entry name" value="OS09G0431300 PROTEIN"/>
    <property type="match status" value="1"/>
</dbReference>
<evidence type="ECO:0000313" key="11">
    <source>
        <dbReference type="Proteomes" id="UP000326939"/>
    </source>
</evidence>
<dbReference type="Gene3D" id="1.10.10.60">
    <property type="entry name" value="Homeodomain-like"/>
    <property type="match status" value="2"/>
</dbReference>
<evidence type="ECO:0000256" key="1">
    <source>
        <dbReference type="ARBA" id="ARBA00004123"/>
    </source>
</evidence>
<accession>A0A5N5J2R0</accession>
<dbReference type="PROSITE" id="PS50090">
    <property type="entry name" value="MYB_LIKE"/>
    <property type="match status" value="1"/>
</dbReference>
<feature type="compositionally biased region" description="Basic and acidic residues" evidence="7">
    <location>
        <begin position="389"/>
        <end position="399"/>
    </location>
</feature>
<keyword evidence="11" id="KW-1185">Reference proteome</keyword>
<evidence type="ECO:0000256" key="2">
    <source>
        <dbReference type="ARBA" id="ARBA00022737"/>
    </source>
</evidence>
<evidence type="ECO:0000256" key="4">
    <source>
        <dbReference type="ARBA" id="ARBA00023125"/>
    </source>
</evidence>
<evidence type="ECO:0000259" key="8">
    <source>
        <dbReference type="PROSITE" id="PS50090"/>
    </source>
</evidence>
<comment type="caution">
    <text evidence="10">The sequence shown here is derived from an EMBL/GenBank/DDBJ whole genome shotgun (WGS) entry which is preliminary data.</text>
</comment>
<keyword evidence="6" id="KW-0539">Nucleus</keyword>
<proteinExistence type="predicted"/>
<keyword evidence="3" id="KW-0805">Transcription regulation</keyword>
<sequence>MIPLLSLHTPRPSLFLTHFPPHLSTPLPRFKSPPPKLTIPASRSPPCRRRRRHRSQDDRETWGFLKVMFEEDGTARTRMLAHLGFSIPVEEKDVVPEDNLTQEINSIRLNDTPADEMGYENNQEATIFSADDGEDFFNNLPSLKADTSLVPSGDNLEYGAKKGDGLRFFPPADRQTQEMHFQTMMQDIAASLLMEFEKYFEPAATGSFGAKSVLKLESSLQDVSGDNGVLSKIGWLLLEMRKEMKKALNQWVSSMVDGGGVIGAEKNINWLSSKTEESRETFIVLDMVRAPYFDKNGVKKGAWSREEDDKLREHVQKYGLWNWREIPKFAVFFCDGKYMFMKVRLTNSTASRWSLIAAKLPRRTDNEVKNYWHAHLKKRSLKKQNTLVLKEKRSGHTSESEGSQMNKEMEARTVVSYTPSNPILESTPLSPETSCNELSNLSTDFAPKLPVSAVSNWNNIAENILPSVPTFGEFIGDFWTEPFLTDNAYNQDDFPGISFYQEELFVSYYDDGMDFYYEMMQELPGNN</sequence>
<dbReference type="InterPro" id="IPR001005">
    <property type="entry name" value="SANT/Myb"/>
</dbReference>
<dbReference type="InterPro" id="IPR009057">
    <property type="entry name" value="Homeodomain-like_sf"/>
</dbReference>
<evidence type="ECO:0000256" key="5">
    <source>
        <dbReference type="ARBA" id="ARBA00023163"/>
    </source>
</evidence>
<keyword evidence="2" id="KW-0677">Repeat</keyword>
<dbReference type="InterPro" id="IPR017930">
    <property type="entry name" value="Myb_dom"/>
</dbReference>
<keyword evidence="5" id="KW-0804">Transcription</keyword>
<reference evidence="11" key="1">
    <citation type="journal article" date="2019" name="Gigascience">
        <title>De novo genome assembly of the endangered Acer yangbiense, a plant species with extremely small populations endemic to Yunnan Province, China.</title>
        <authorList>
            <person name="Yang J."/>
            <person name="Wariss H.M."/>
            <person name="Tao L."/>
            <person name="Zhang R."/>
            <person name="Yun Q."/>
            <person name="Hollingsworth P."/>
            <person name="Dao Z."/>
            <person name="Luo G."/>
            <person name="Guo H."/>
            <person name="Ma Y."/>
            <person name="Sun W."/>
        </authorList>
    </citation>
    <scope>NUCLEOTIDE SEQUENCE [LARGE SCALE GENOMIC DNA]</scope>
    <source>
        <strain evidence="11">cv. br00</strain>
    </source>
</reference>
<dbReference type="Proteomes" id="UP000326939">
    <property type="component" value="Chromosome 19"/>
</dbReference>
<keyword evidence="4" id="KW-0238">DNA-binding</keyword>
<protein>
    <submittedName>
        <fullName evidence="10">Uncharacterized protein</fullName>
    </submittedName>
</protein>
<dbReference type="Gene3D" id="1.25.40.1030">
    <property type="match status" value="1"/>
</dbReference>
<name>A0A5N5J2R0_9ROSI</name>
<organism evidence="10 11">
    <name type="scientific">Salix brachista</name>
    <dbReference type="NCBI Taxonomy" id="2182728"/>
    <lineage>
        <taxon>Eukaryota</taxon>
        <taxon>Viridiplantae</taxon>
        <taxon>Streptophyta</taxon>
        <taxon>Embryophyta</taxon>
        <taxon>Tracheophyta</taxon>
        <taxon>Spermatophyta</taxon>
        <taxon>Magnoliopsida</taxon>
        <taxon>eudicotyledons</taxon>
        <taxon>Gunneridae</taxon>
        <taxon>Pentapetalae</taxon>
        <taxon>rosids</taxon>
        <taxon>fabids</taxon>
        <taxon>Malpighiales</taxon>
        <taxon>Salicaceae</taxon>
        <taxon>Saliceae</taxon>
        <taxon>Salix</taxon>
    </lineage>
</organism>
<dbReference type="EMBL" id="VDCV01000019">
    <property type="protein sequence ID" value="KAB5512986.1"/>
    <property type="molecule type" value="Genomic_DNA"/>
</dbReference>
<evidence type="ECO:0000259" key="9">
    <source>
        <dbReference type="PROSITE" id="PS51294"/>
    </source>
</evidence>
<feature type="domain" description="HTH myb-type" evidence="9">
    <location>
        <begin position="295"/>
        <end position="380"/>
    </location>
</feature>
<dbReference type="PANTHER" id="PTHR48000:SF46">
    <property type="entry name" value="TRANSCRIPTION FACTOR MYB36"/>
    <property type="match status" value="1"/>
</dbReference>
<evidence type="ECO:0000256" key="6">
    <source>
        <dbReference type="ARBA" id="ARBA00023242"/>
    </source>
</evidence>
<feature type="domain" description="Myb-like" evidence="8">
    <location>
        <begin position="295"/>
        <end position="376"/>
    </location>
</feature>
<dbReference type="GO" id="GO:0005634">
    <property type="term" value="C:nucleus"/>
    <property type="evidence" value="ECO:0007669"/>
    <property type="project" value="UniProtKB-SubCell"/>
</dbReference>
<dbReference type="CDD" id="cd00167">
    <property type="entry name" value="SANT"/>
    <property type="match status" value="1"/>
</dbReference>
<evidence type="ECO:0000256" key="7">
    <source>
        <dbReference type="SAM" id="MobiDB-lite"/>
    </source>
</evidence>
<gene>
    <name evidence="10" type="ORF">DKX38_030014</name>
</gene>
<feature type="region of interest" description="Disordered" evidence="7">
    <location>
        <begin position="26"/>
        <end position="56"/>
    </location>
</feature>
<dbReference type="SMART" id="SM00717">
    <property type="entry name" value="SANT"/>
    <property type="match status" value="1"/>
</dbReference>
<dbReference type="PROSITE" id="PS51294">
    <property type="entry name" value="HTH_MYB"/>
    <property type="match status" value="1"/>
</dbReference>
<comment type="subcellular location">
    <subcellularLocation>
        <location evidence="1">Nucleus</location>
    </subcellularLocation>
</comment>
<dbReference type="GO" id="GO:0003677">
    <property type="term" value="F:DNA binding"/>
    <property type="evidence" value="ECO:0007669"/>
    <property type="project" value="UniProtKB-KW"/>
</dbReference>
<evidence type="ECO:0000313" key="10">
    <source>
        <dbReference type="EMBL" id="KAB5512986.1"/>
    </source>
</evidence>
<dbReference type="SUPFAM" id="SSF46689">
    <property type="entry name" value="Homeodomain-like"/>
    <property type="match status" value="1"/>
</dbReference>
<dbReference type="AlphaFoldDB" id="A0A5N5J2R0"/>
<dbReference type="Pfam" id="PF00249">
    <property type="entry name" value="Myb_DNA-binding"/>
    <property type="match status" value="2"/>
</dbReference>
<feature type="region of interest" description="Disordered" evidence="7">
    <location>
        <begin position="388"/>
        <end position="411"/>
    </location>
</feature>